<proteinExistence type="predicted"/>
<dbReference type="InterPro" id="IPR004562">
    <property type="entry name" value="LipoylTrfase_LipoateP_Ligase"/>
</dbReference>
<dbReference type="InterPro" id="IPR004143">
    <property type="entry name" value="BPL_LPL_catalytic"/>
</dbReference>
<dbReference type="SUPFAM" id="SSF82649">
    <property type="entry name" value="SufE/NifU"/>
    <property type="match status" value="1"/>
</dbReference>
<dbReference type="EMBL" id="DWWU01000029">
    <property type="protein sequence ID" value="HJC15520.1"/>
    <property type="molecule type" value="Genomic_DNA"/>
</dbReference>
<dbReference type="AlphaFoldDB" id="A0A9D2SMF4"/>
<dbReference type="GO" id="GO:0016979">
    <property type="term" value="F:lipoate-protein ligase activity"/>
    <property type="evidence" value="ECO:0007669"/>
    <property type="project" value="UniProtKB-EC"/>
</dbReference>
<evidence type="ECO:0000256" key="2">
    <source>
        <dbReference type="ARBA" id="ARBA00005124"/>
    </source>
</evidence>
<reference evidence="9" key="2">
    <citation type="submission" date="2021-04" db="EMBL/GenBank/DDBJ databases">
        <authorList>
            <person name="Gilroy R."/>
        </authorList>
    </citation>
    <scope>NUCLEOTIDE SEQUENCE</scope>
    <source>
        <strain evidence="9">CHK185-5351</strain>
    </source>
</reference>
<dbReference type="Pfam" id="PF21948">
    <property type="entry name" value="LplA-B_cat"/>
    <property type="match status" value="1"/>
</dbReference>
<evidence type="ECO:0000256" key="3">
    <source>
        <dbReference type="ARBA" id="ARBA00012367"/>
    </source>
</evidence>
<evidence type="ECO:0000259" key="8">
    <source>
        <dbReference type="PROSITE" id="PS51733"/>
    </source>
</evidence>
<evidence type="ECO:0000313" key="9">
    <source>
        <dbReference type="EMBL" id="HJC15520.1"/>
    </source>
</evidence>
<evidence type="ECO:0000256" key="7">
    <source>
        <dbReference type="ARBA" id="ARBA00048037"/>
    </source>
</evidence>
<accession>A0A9D2SMF4</accession>
<evidence type="ECO:0000256" key="6">
    <source>
        <dbReference type="ARBA" id="ARBA00022840"/>
    </source>
</evidence>
<dbReference type="Pfam" id="PF10437">
    <property type="entry name" value="Lip_prot_lig_C"/>
    <property type="match status" value="1"/>
</dbReference>
<dbReference type="EC" id="6.3.1.20" evidence="3"/>
<evidence type="ECO:0000313" key="10">
    <source>
        <dbReference type="Proteomes" id="UP000823849"/>
    </source>
</evidence>
<dbReference type="SUPFAM" id="SSF55681">
    <property type="entry name" value="Class II aaRS and biotin synthetases"/>
    <property type="match status" value="1"/>
</dbReference>
<dbReference type="PANTHER" id="PTHR12561">
    <property type="entry name" value="LIPOATE-PROTEIN LIGASE"/>
    <property type="match status" value="1"/>
</dbReference>
<organism evidence="9 10">
    <name type="scientific">Candidatus Fusicatenibacter intestinigallinarum</name>
    <dbReference type="NCBI Taxonomy" id="2838598"/>
    <lineage>
        <taxon>Bacteria</taxon>
        <taxon>Bacillati</taxon>
        <taxon>Bacillota</taxon>
        <taxon>Clostridia</taxon>
        <taxon>Lachnospirales</taxon>
        <taxon>Lachnospiraceae</taxon>
        <taxon>Fusicatenibacter</taxon>
    </lineage>
</organism>
<comment type="pathway">
    <text evidence="1">Protein modification; protein lipoylation via exogenous pathway; protein N(6)-(lipoyl)lysine from lipoate: step 2/2.</text>
</comment>
<feature type="domain" description="BPL/LPL catalytic" evidence="8">
    <location>
        <begin position="30"/>
        <end position="213"/>
    </location>
</feature>
<dbReference type="InterPro" id="IPR045864">
    <property type="entry name" value="aa-tRNA-synth_II/BPL/LPL"/>
</dbReference>
<gene>
    <name evidence="9" type="ORF">H9705_06805</name>
</gene>
<evidence type="ECO:0000256" key="5">
    <source>
        <dbReference type="ARBA" id="ARBA00022741"/>
    </source>
</evidence>
<evidence type="ECO:0000256" key="1">
    <source>
        <dbReference type="ARBA" id="ARBA00005085"/>
    </source>
</evidence>
<dbReference type="NCBIfam" id="TIGR00545">
    <property type="entry name" value="lipoyltrans"/>
    <property type="match status" value="1"/>
</dbReference>
<dbReference type="Proteomes" id="UP000823849">
    <property type="component" value="Unassembled WGS sequence"/>
</dbReference>
<dbReference type="GO" id="GO:0005524">
    <property type="term" value="F:ATP binding"/>
    <property type="evidence" value="ECO:0007669"/>
    <property type="project" value="UniProtKB-KW"/>
</dbReference>
<dbReference type="GO" id="GO:0005737">
    <property type="term" value="C:cytoplasm"/>
    <property type="evidence" value="ECO:0007669"/>
    <property type="project" value="TreeGrafter"/>
</dbReference>
<keyword evidence="4 9" id="KW-0436">Ligase</keyword>
<dbReference type="InterPro" id="IPR019491">
    <property type="entry name" value="Lipoate_protein_ligase_C"/>
</dbReference>
<dbReference type="CDD" id="cd16443">
    <property type="entry name" value="LplA"/>
    <property type="match status" value="1"/>
</dbReference>
<comment type="pathway">
    <text evidence="2">Protein modification; protein lipoylation via exogenous pathway; protein N(6)-(lipoyl)lysine from lipoate: step 1/2.</text>
</comment>
<name>A0A9D2SMF4_9FIRM</name>
<protein>
    <recommendedName>
        <fullName evidence="3">lipoate--protein ligase</fullName>
        <ecNumber evidence="3">6.3.1.20</ecNumber>
    </recommendedName>
</protein>
<keyword evidence="6" id="KW-0067">ATP-binding</keyword>
<dbReference type="GO" id="GO:0017118">
    <property type="term" value="F:lipoyltransferase activity"/>
    <property type="evidence" value="ECO:0007669"/>
    <property type="project" value="TreeGrafter"/>
</dbReference>
<dbReference type="Gene3D" id="3.30.390.50">
    <property type="entry name" value="CO dehydrogenase flavoprotein, C-terminal domain"/>
    <property type="match status" value="1"/>
</dbReference>
<evidence type="ECO:0000256" key="4">
    <source>
        <dbReference type="ARBA" id="ARBA00022598"/>
    </source>
</evidence>
<comment type="caution">
    <text evidence="9">The sequence shown here is derived from an EMBL/GenBank/DDBJ whole genome shotgun (WGS) entry which is preliminary data.</text>
</comment>
<keyword evidence="5" id="KW-0547">Nucleotide-binding</keyword>
<dbReference type="GO" id="GO:0009249">
    <property type="term" value="P:protein lipoylation"/>
    <property type="evidence" value="ECO:0007669"/>
    <property type="project" value="InterPro"/>
</dbReference>
<dbReference type="Gene3D" id="3.30.930.10">
    <property type="entry name" value="Bira Bifunctional Protein, Domain 2"/>
    <property type="match status" value="1"/>
</dbReference>
<dbReference type="PROSITE" id="PS51733">
    <property type="entry name" value="BPL_LPL_CATALYTIC"/>
    <property type="match status" value="1"/>
</dbReference>
<reference evidence="9" key="1">
    <citation type="journal article" date="2021" name="PeerJ">
        <title>Extensive microbial diversity within the chicken gut microbiome revealed by metagenomics and culture.</title>
        <authorList>
            <person name="Gilroy R."/>
            <person name="Ravi A."/>
            <person name="Getino M."/>
            <person name="Pursley I."/>
            <person name="Horton D.L."/>
            <person name="Alikhan N.F."/>
            <person name="Baker D."/>
            <person name="Gharbi K."/>
            <person name="Hall N."/>
            <person name="Watson M."/>
            <person name="Adriaenssens E.M."/>
            <person name="Foster-Nyarko E."/>
            <person name="Jarju S."/>
            <person name="Secka A."/>
            <person name="Antonio M."/>
            <person name="Oren A."/>
            <person name="Chaudhuri R.R."/>
            <person name="La Ragione R."/>
            <person name="Hildebrand F."/>
            <person name="Pallen M.J."/>
        </authorList>
    </citation>
    <scope>NUCLEOTIDE SEQUENCE</scope>
    <source>
        <strain evidence="9">CHK185-5351</strain>
    </source>
</reference>
<sequence length="332" mass="38118">MIQTIRVFESSQLVPYHNLAVEKYLLDLCGERECILYLWQNQRTVVIGRNQNAWKECKVSRLEEDGGYLARRLSGGGAVYHDLGNLNFTFLVRKENYSVERQTEVILRAVRALGIPAVRSGRNDLLADGRKFSGNAYYEHGDRCYHHGTLMVDVDKEVLGAYLTADKEKLKAKGVDSVRSRVINLKEFVPELTIDRLKEALRAAFEDVYGCRSTVMMERDLEVEKVKAAESRFSSWEWNYGKKMEFSLELSHRFSWGTLSIQLEVKDGKVADAAAYSDALQPDIILELPDGLRQARCSKKELCAKLETLHPDTTDEQKMLQEIREWLWSVEL</sequence>
<dbReference type="PANTHER" id="PTHR12561:SF3">
    <property type="entry name" value="LIPOYLTRANSFERASE 1, MITOCHONDRIAL"/>
    <property type="match status" value="1"/>
</dbReference>
<comment type="catalytic activity">
    <reaction evidence="7">
        <text>L-lysyl-[lipoyl-carrier protein] + (R)-lipoate + ATP = N(6)-[(R)-lipoyl]-L-lysyl-[lipoyl-carrier protein] + AMP + diphosphate + H(+)</text>
        <dbReference type="Rhea" id="RHEA:49288"/>
        <dbReference type="Rhea" id="RHEA-COMP:10500"/>
        <dbReference type="Rhea" id="RHEA-COMP:10502"/>
        <dbReference type="ChEBI" id="CHEBI:15378"/>
        <dbReference type="ChEBI" id="CHEBI:29969"/>
        <dbReference type="ChEBI" id="CHEBI:30616"/>
        <dbReference type="ChEBI" id="CHEBI:33019"/>
        <dbReference type="ChEBI" id="CHEBI:83088"/>
        <dbReference type="ChEBI" id="CHEBI:83099"/>
        <dbReference type="ChEBI" id="CHEBI:456215"/>
        <dbReference type="EC" id="6.3.1.20"/>
    </reaction>
</comment>